<protein>
    <submittedName>
        <fullName evidence="1">Uncharacterized protein</fullName>
    </submittedName>
</protein>
<dbReference type="AlphaFoldDB" id="A0A8X6LI96"/>
<accession>A0A8X6LI96</accession>
<proteinExistence type="predicted"/>
<dbReference type="OrthoDB" id="6432157at2759"/>
<name>A0A8X6LI96_TRICU</name>
<organism evidence="1 2">
    <name type="scientific">Trichonephila clavata</name>
    <name type="common">Joro spider</name>
    <name type="synonym">Nephila clavata</name>
    <dbReference type="NCBI Taxonomy" id="2740835"/>
    <lineage>
        <taxon>Eukaryota</taxon>
        <taxon>Metazoa</taxon>
        <taxon>Ecdysozoa</taxon>
        <taxon>Arthropoda</taxon>
        <taxon>Chelicerata</taxon>
        <taxon>Arachnida</taxon>
        <taxon>Araneae</taxon>
        <taxon>Araneomorphae</taxon>
        <taxon>Entelegynae</taxon>
        <taxon>Araneoidea</taxon>
        <taxon>Nephilidae</taxon>
        <taxon>Trichonephila</taxon>
    </lineage>
</organism>
<dbReference type="Proteomes" id="UP000887116">
    <property type="component" value="Unassembled WGS sequence"/>
</dbReference>
<evidence type="ECO:0000313" key="2">
    <source>
        <dbReference type="Proteomes" id="UP000887116"/>
    </source>
</evidence>
<evidence type="ECO:0000313" key="1">
    <source>
        <dbReference type="EMBL" id="GFR10840.1"/>
    </source>
</evidence>
<dbReference type="InterPro" id="IPR029064">
    <property type="entry name" value="Ribosomal_eL30-like_sf"/>
</dbReference>
<keyword evidence="2" id="KW-1185">Reference proteome</keyword>
<reference evidence="1" key="1">
    <citation type="submission" date="2020-07" db="EMBL/GenBank/DDBJ databases">
        <title>Multicomponent nature underlies the extraordinary mechanical properties of spider dragline silk.</title>
        <authorList>
            <person name="Kono N."/>
            <person name="Nakamura H."/>
            <person name="Mori M."/>
            <person name="Yoshida Y."/>
            <person name="Ohtoshi R."/>
            <person name="Malay A.D."/>
            <person name="Moran D.A.P."/>
            <person name="Tomita M."/>
            <person name="Numata K."/>
            <person name="Arakawa K."/>
        </authorList>
    </citation>
    <scope>NUCLEOTIDE SEQUENCE</scope>
</reference>
<gene>
    <name evidence="1" type="primary">NCL1_45205</name>
    <name evidence="1" type="ORF">TNCT_560031</name>
</gene>
<sequence length="214" mass="24336">MGRKKRQLEFEISEVPQNGENVYNSIIKEFSSLSKSKGLVVGTNKVLRLLQRGKLGAVFLFFYKASPPIHYSLSEGCKASDVPFIILQEQDRFILSSDFPTSISYGIQKKSLKKLSALKDFLKQLNQGQKNKKQAILSCDITSEQAEVSPVKESVVSKQQTIVEDYTFHHKHNKPIMSRNKTIKKREAFIALSDDSKRDSSFPDYDSFIYSKIS</sequence>
<dbReference type="EMBL" id="BMAO01026587">
    <property type="protein sequence ID" value="GFR10840.1"/>
    <property type="molecule type" value="Genomic_DNA"/>
</dbReference>
<comment type="caution">
    <text evidence="1">The sequence shown here is derived from an EMBL/GenBank/DDBJ whole genome shotgun (WGS) entry which is preliminary data.</text>
</comment>
<dbReference type="SUPFAM" id="SSF55315">
    <property type="entry name" value="L30e-like"/>
    <property type="match status" value="1"/>
</dbReference>